<dbReference type="HOGENOM" id="CLU_2148960_0_0_1"/>
<dbReference type="InParanoid" id="T1I1F9"/>
<accession>T1I1F9</accession>
<dbReference type="InterPro" id="IPR012337">
    <property type="entry name" value="RNaseH-like_sf"/>
</dbReference>
<dbReference type="Gene3D" id="3.30.420.10">
    <property type="entry name" value="Ribonuclease H-like superfamily/Ribonuclease H"/>
    <property type="match status" value="1"/>
</dbReference>
<dbReference type="AlphaFoldDB" id="T1I1F9"/>
<dbReference type="GO" id="GO:0003676">
    <property type="term" value="F:nucleic acid binding"/>
    <property type="evidence" value="ECO:0007669"/>
    <property type="project" value="InterPro"/>
</dbReference>
<dbReference type="InterPro" id="IPR036397">
    <property type="entry name" value="RNaseH_sf"/>
</dbReference>
<keyword evidence="2" id="KW-1185">Reference proteome</keyword>
<dbReference type="EnsemblMetazoa" id="RPRC010129-RA">
    <property type="protein sequence ID" value="RPRC010129-PA"/>
    <property type="gene ID" value="RPRC010129"/>
</dbReference>
<proteinExistence type="predicted"/>
<protein>
    <submittedName>
        <fullName evidence="1">RNase H domain-containing protein</fullName>
    </submittedName>
</protein>
<evidence type="ECO:0000313" key="1">
    <source>
        <dbReference type="EnsemblMetazoa" id="RPRC010129-PA"/>
    </source>
</evidence>
<dbReference type="Proteomes" id="UP000015103">
    <property type="component" value="Unassembled WGS sequence"/>
</dbReference>
<dbReference type="EMBL" id="ACPB03011823">
    <property type="status" value="NOT_ANNOTATED_CDS"/>
    <property type="molecule type" value="Genomic_DNA"/>
</dbReference>
<evidence type="ECO:0000313" key="2">
    <source>
        <dbReference type="Proteomes" id="UP000015103"/>
    </source>
</evidence>
<name>T1I1F9_RHOPR</name>
<dbReference type="VEuPathDB" id="VectorBase:RPRC010129"/>
<dbReference type="SUPFAM" id="SSF53098">
    <property type="entry name" value="Ribonuclease H-like"/>
    <property type="match status" value="1"/>
</dbReference>
<organism evidence="1 2">
    <name type="scientific">Rhodnius prolixus</name>
    <name type="common">Triatomid bug</name>
    <dbReference type="NCBI Taxonomy" id="13249"/>
    <lineage>
        <taxon>Eukaryota</taxon>
        <taxon>Metazoa</taxon>
        <taxon>Ecdysozoa</taxon>
        <taxon>Arthropoda</taxon>
        <taxon>Hexapoda</taxon>
        <taxon>Insecta</taxon>
        <taxon>Pterygota</taxon>
        <taxon>Neoptera</taxon>
        <taxon>Paraneoptera</taxon>
        <taxon>Hemiptera</taxon>
        <taxon>Heteroptera</taxon>
        <taxon>Panheteroptera</taxon>
        <taxon>Cimicomorpha</taxon>
        <taxon>Reduviidae</taxon>
        <taxon>Triatominae</taxon>
        <taxon>Rhodnius</taxon>
    </lineage>
</organism>
<reference evidence="1" key="1">
    <citation type="submission" date="2015-05" db="UniProtKB">
        <authorList>
            <consortium name="EnsemblMetazoa"/>
        </authorList>
    </citation>
    <scope>IDENTIFICATION</scope>
</reference>
<dbReference type="EMBL" id="ACPB03011822">
    <property type="status" value="NOT_ANNOTATED_CDS"/>
    <property type="molecule type" value="Genomic_DNA"/>
</dbReference>
<sequence length="112" mass="12134">MALLLAQSNFQFVAAIDMNFKFCDKRKIALTEDFLFFFMLDCKYTNKSDLFPGLGMQEGPRTNGAAQQSSVGMGVPGHVGIEGNEKADYLARNGANTPFIGPEPVLGDHQGG</sequence>